<dbReference type="Proteomes" id="UP000694865">
    <property type="component" value="Unplaced"/>
</dbReference>
<evidence type="ECO:0000259" key="11">
    <source>
        <dbReference type="PROSITE" id="PS50174"/>
    </source>
</evidence>
<keyword evidence="4 8" id="KW-0489">Methyltransferase</keyword>
<comment type="catalytic activity">
    <reaction evidence="7 8">
        <text>a 5'-end (N(7)-methyl 5'-triphosphoguanosine)-ribonucleoside in mRNA + S-adenosyl-L-methionine = a 5'-end (N(7)-methyl 5'-triphosphoguanosine)-(2'-O-methyl-ribonucleoside) in mRNA + S-adenosyl-L-homocysteine + H(+)</text>
        <dbReference type="Rhea" id="RHEA:67020"/>
        <dbReference type="Rhea" id="RHEA-COMP:17167"/>
        <dbReference type="Rhea" id="RHEA-COMP:17168"/>
        <dbReference type="ChEBI" id="CHEBI:15378"/>
        <dbReference type="ChEBI" id="CHEBI:57856"/>
        <dbReference type="ChEBI" id="CHEBI:59789"/>
        <dbReference type="ChEBI" id="CHEBI:156461"/>
        <dbReference type="ChEBI" id="CHEBI:167609"/>
        <dbReference type="EC" id="2.1.1.57"/>
    </reaction>
</comment>
<comment type="function">
    <text evidence="8">S-adenosyl-L-methionine-dependent methyltransferase that mediates RNA cap1 2'-O-ribose methylation to the 5'-cap structure of RNAs. Methylates the ribose of the first nucleotide of a m(7)GpppG-capped mRNA to produce m(7)GpppNmp (cap1).</text>
</comment>
<feature type="domain" description="RrmJ-type SAM-dependent 2'-O-MTase" evidence="12">
    <location>
        <begin position="224"/>
        <end position="441"/>
    </location>
</feature>
<dbReference type="SUPFAM" id="SSF56091">
    <property type="entry name" value="DNA ligase/mRNA capping enzyme, catalytic domain"/>
    <property type="match status" value="1"/>
</dbReference>
<proteinExistence type="predicted"/>
<dbReference type="PROSITE" id="PS51613">
    <property type="entry name" value="SAM_MT_RRMJ"/>
    <property type="match status" value="1"/>
</dbReference>
<dbReference type="SMART" id="SM00443">
    <property type="entry name" value="G_patch"/>
    <property type="match status" value="1"/>
</dbReference>
<dbReference type="InterPro" id="IPR025816">
    <property type="entry name" value="RrmJ-type_MeTrfase"/>
</dbReference>
<evidence type="ECO:0000256" key="3">
    <source>
        <dbReference type="ARBA" id="ARBA00021136"/>
    </source>
</evidence>
<organism evidence="13 14">
    <name type="scientific">Saccoglossus kowalevskii</name>
    <name type="common">Acorn worm</name>
    <dbReference type="NCBI Taxonomy" id="10224"/>
    <lineage>
        <taxon>Eukaryota</taxon>
        <taxon>Metazoa</taxon>
        <taxon>Hemichordata</taxon>
        <taxon>Enteropneusta</taxon>
        <taxon>Harrimaniidae</taxon>
        <taxon>Saccoglossus</taxon>
    </lineage>
</organism>
<evidence type="ECO:0000313" key="13">
    <source>
        <dbReference type="Proteomes" id="UP000694865"/>
    </source>
</evidence>
<reference evidence="14" key="1">
    <citation type="submission" date="2025-08" db="UniProtKB">
        <authorList>
            <consortium name="RefSeq"/>
        </authorList>
    </citation>
    <scope>IDENTIFICATION</scope>
    <source>
        <tissue evidence="14">Testes</tissue>
    </source>
</reference>
<evidence type="ECO:0000256" key="9">
    <source>
        <dbReference type="SAM" id="MobiDB-lite"/>
    </source>
</evidence>
<feature type="domain" description="G-patch" evidence="11">
    <location>
        <begin position="80"/>
        <end position="126"/>
    </location>
</feature>
<dbReference type="SMART" id="SM00456">
    <property type="entry name" value="WW"/>
    <property type="match status" value="1"/>
</dbReference>
<evidence type="ECO:0000259" key="10">
    <source>
        <dbReference type="PROSITE" id="PS50020"/>
    </source>
</evidence>
<gene>
    <name evidence="14" type="primary">LOC100375537</name>
</gene>
<dbReference type="Gene3D" id="3.40.50.12760">
    <property type="match status" value="1"/>
</dbReference>
<dbReference type="PROSITE" id="PS50020">
    <property type="entry name" value="WW_DOMAIN_2"/>
    <property type="match status" value="1"/>
</dbReference>
<dbReference type="InterPro" id="IPR050851">
    <property type="entry name" value="mRNA_Cap_2O-Ribose_MeTrfase"/>
</dbReference>
<dbReference type="PANTHER" id="PTHR16121">
    <property type="entry name" value="CAP-SPECIFIC MRNA (NUCLEOSIDE-2'-O-)-METHYLTRANSFERASE 1-RELATED"/>
    <property type="match status" value="1"/>
</dbReference>
<evidence type="ECO:0000256" key="4">
    <source>
        <dbReference type="ARBA" id="ARBA00022603"/>
    </source>
</evidence>
<keyword evidence="8" id="KW-0506">mRNA capping</keyword>
<keyword evidence="13" id="KW-1185">Reference proteome</keyword>
<comment type="function">
    <text evidence="1">S-adenosyl-L-methionine-dependent methyltransferase that mediates mRNA cap1 2'-O-ribose methylation to the 5'-cap structure of mRNAs. Methylates the ribose of the first nucleotide of a m(7)GpppG-capped mRNA and small nuclear RNA (snRNA) to produce m(7)GpppRm (cap1). Displays a preference for cap0 transcripts. Cap1 modification is linked to higher levels of translation. May be involved in the interferon response pathway.</text>
</comment>
<dbReference type="PANTHER" id="PTHR16121:SF0">
    <property type="entry name" value="CAP-SPECIFIC MRNA (NUCLEOSIDE-2'-O-)-METHYLTRANSFERASE 1"/>
    <property type="match status" value="1"/>
</dbReference>
<evidence type="ECO:0000313" key="14">
    <source>
        <dbReference type="RefSeq" id="XP_002738079.1"/>
    </source>
</evidence>
<dbReference type="RefSeq" id="XP_002738079.1">
    <property type="nucleotide sequence ID" value="XM_002738033.2"/>
</dbReference>
<dbReference type="InterPro" id="IPR001202">
    <property type="entry name" value="WW_dom"/>
</dbReference>
<comment type="subcellular location">
    <subcellularLocation>
        <location evidence="8">Nucleus</location>
    </subcellularLocation>
</comment>
<evidence type="ECO:0000256" key="5">
    <source>
        <dbReference type="ARBA" id="ARBA00022664"/>
    </source>
</evidence>
<feature type="region of interest" description="Disordered" evidence="9">
    <location>
        <begin position="27"/>
        <end position="77"/>
    </location>
</feature>
<dbReference type="InterPro" id="IPR002877">
    <property type="entry name" value="RNA_MeTrfase_FtsJ_dom"/>
</dbReference>
<dbReference type="SUPFAM" id="SSF53335">
    <property type="entry name" value="S-adenosyl-L-methionine-dependent methyltransferases"/>
    <property type="match status" value="1"/>
</dbReference>
<feature type="compositionally biased region" description="Polar residues" evidence="9">
    <location>
        <begin position="58"/>
        <end position="69"/>
    </location>
</feature>
<accession>A0ABM0GVA2</accession>
<keyword evidence="8" id="KW-0539">Nucleus</keyword>
<keyword evidence="8" id="KW-0808">Transferase</keyword>
<dbReference type="InterPro" id="IPR000467">
    <property type="entry name" value="G_patch_dom"/>
</dbReference>
<evidence type="ECO:0000259" key="12">
    <source>
        <dbReference type="PROSITE" id="PS51613"/>
    </source>
</evidence>
<dbReference type="Pfam" id="PF01728">
    <property type="entry name" value="FtsJ"/>
    <property type="match status" value="1"/>
</dbReference>
<dbReference type="InterPro" id="IPR029063">
    <property type="entry name" value="SAM-dependent_MTases_sf"/>
</dbReference>
<protein>
    <recommendedName>
        <fullName evidence="3 8">Cap-specific mRNA (nucleoside-2'-O-)-methyltransferase 1</fullName>
        <ecNumber evidence="2 8">2.1.1.57</ecNumber>
    </recommendedName>
    <alternativeName>
        <fullName evidence="8">Cap1 2'O-ribose methyltransferase 1</fullName>
    </alternativeName>
</protein>
<evidence type="ECO:0000256" key="8">
    <source>
        <dbReference type="RuleBase" id="RU368012"/>
    </source>
</evidence>
<feature type="domain" description="WW" evidence="10">
    <location>
        <begin position="745"/>
        <end position="779"/>
    </location>
</feature>
<dbReference type="GeneID" id="100375537"/>
<dbReference type="PROSITE" id="PS50174">
    <property type="entry name" value="G_PATCH"/>
    <property type="match status" value="1"/>
</dbReference>
<evidence type="ECO:0000256" key="1">
    <source>
        <dbReference type="ARBA" id="ARBA00002664"/>
    </source>
</evidence>
<name>A0ABM0GVA2_SACKO</name>
<evidence type="ECO:0000256" key="6">
    <source>
        <dbReference type="ARBA" id="ARBA00022691"/>
    </source>
</evidence>
<dbReference type="EC" id="2.1.1.57" evidence="2 8"/>
<evidence type="ECO:0000256" key="2">
    <source>
        <dbReference type="ARBA" id="ARBA00011923"/>
    </source>
</evidence>
<keyword evidence="6 8" id="KW-0949">S-adenosyl-L-methionine</keyword>
<keyword evidence="5 8" id="KW-0507">mRNA processing</keyword>
<dbReference type="CDD" id="cd00201">
    <property type="entry name" value="WW"/>
    <property type="match status" value="1"/>
</dbReference>
<evidence type="ECO:0000256" key="7">
    <source>
        <dbReference type="ARBA" id="ARBA00049042"/>
    </source>
</evidence>
<sequence length="829" mass="95347">MDRLPKKRALAAVGNEFERPEIKKRRAVERLSSESSEDDSDSDGLQIAGFGFGGGEVSTFQNANTSSPSEPEAVPHESKYNPLALKMMQKMGYRKGKGLGKHGEGRVDIVEASKQRGRRGLGLVVEGFEGGEDVNWEDEEEASSDETVDWLPQCHLPIPEYEECLTWMEQGPRKRRIDDENEFCNPQTLMNLLACKSTFDKLDSEEMRQARTRSNPYETIRGGIFLNRAAMKMANMDYVFDFMFTNPKTLDGQPLVKGNELLYFADICAGPGGFSEYVLWRKNWHAKGFGFTLKGANDFKLEDFFSTSPELFEPYYGVDGIDGDGNIYRSDNLKEFQRFVLQNTDGKGVHFVMADGGFSVAGQENIQEILSKQLLLCQFLCALSIIREGGNFVCKTFDLFTPFSVGLIYLLYRAFQRVTLFKPVTSRPANSERYVVCQGLRSDTKPIHDYLFEVNIHLNKLENTNQDITDVVPLEMIKEDRNFFEYVTKSHESLAIQQARALKKIQAYAQNTNLFDSKQADMRKECLRKWGIPGDTRSAPKISSAMDKFYELTKERNNDYFHFKATKLSPEILHQKLHSVYDYRCMISSGERCFILSLGRSHVYKWDGNISSRWTKLIDTISLEIPKNSLIEAEITQELKGEGRGQRKIQSVHILDVMCLGGEDLRNLHFNERMLLAEKFVKAIHKPSRSDLAALRTKHIYKMEDLHMLFKNLEMKVVKGSREPRLCYTTKNGRYILPTGVYFVKTTKDPWMMQLSRTHKRKYFYDTQTRQSVFETPSSSIAGFKDCRTNRYHWIWESGVKVHEDQGMNDEDKISKAILLEFIEHKIQR</sequence>
<dbReference type="Pfam" id="PF01585">
    <property type="entry name" value="G-patch"/>
    <property type="match status" value="1"/>
</dbReference>